<name>A0A7C4RUB0_9BACT</name>
<comment type="caution">
    <text evidence="2">The sequence shown here is derived from an EMBL/GenBank/DDBJ whole genome shotgun (WGS) entry which is preliminary data.</text>
</comment>
<evidence type="ECO:0000313" key="2">
    <source>
        <dbReference type="EMBL" id="HGU34366.1"/>
    </source>
</evidence>
<keyword evidence="1" id="KW-1133">Transmembrane helix</keyword>
<dbReference type="SUPFAM" id="SSF57997">
    <property type="entry name" value="Tropomyosin"/>
    <property type="match status" value="1"/>
</dbReference>
<dbReference type="Gene3D" id="1.20.5.2280">
    <property type="match status" value="1"/>
</dbReference>
<accession>A0A7C4RUB0</accession>
<dbReference type="AlphaFoldDB" id="A0A7C4RUB0"/>
<sequence length="204" mass="24507">MEETDRPNETKPALPREWEMIVTAFMPNLKMIENRFDRIDIDIRELHVGQKDISSRMTLLEKRMDLFEAQVDKRFEQLTGEFRDFKADTKWRFEQVDKRFEQLTGELRDFKADVKWRFEQVDKRFEQIDKRFELVDKRFEQVDKRFEGIDHRLEQIVASIDRLGDKIDARDARQRSFTLRMFGIAITISFLGVLGVLVKTFGLH</sequence>
<dbReference type="EMBL" id="DSUH01000371">
    <property type="protein sequence ID" value="HGU34366.1"/>
    <property type="molecule type" value="Genomic_DNA"/>
</dbReference>
<proteinExistence type="predicted"/>
<gene>
    <name evidence="2" type="ORF">ENS29_16195</name>
</gene>
<evidence type="ECO:0000256" key="1">
    <source>
        <dbReference type="SAM" id="Phobius"/>
    </source>
</evidence>
<keyword evidence="1" id="KW-0812">Transmembrane</keyword>
<organism evidence="2">
    <name type="scientific">Desulfatirhabdium butyrativorans</name>
    <dbReference type="NCBI Taxonomy" id="340467"/>
    <lineage>
        <taxon>Bacteria</taxon>
        <taxon>Pseudomonadati</taxon>
        <taxon>Thermodesulfobacteriota</taxon>
        <taxon>Desulfobacteria</taxon>
        <taxon>Desulfobacterales</taxon>
        <taxon>Desulfatirhabdiaceae</taxon>
        <taxon>Desulfatirhabdium</taxon>
    </lineage>
</organism>
<protein>
    <submittedName>
        <fullName evidence="2">Uncharacterized protein</fullName>
    </submittedName>
</protein>
<keyword evidence="1" id="KW-0472">Membrane</keyword>
<reference evidence="2" key="1">
    <citation type="journal article" date="2020" name="mSystems">
        <title>Genome- and Community-Level Interaction Insights into Carbon Utilization and Element Cycling Functions of Hydrothermarchaeota in Hydrothermal Sediment.</title>
        <authorList>
            <person name="Zhou Z."/>
            <person name="Liu Y."/>
            <person name="Xu W."/>
            <person name="Pan J."/>
            <person name="Luo Z.H."/>
            <person name="Li M."/>
        </authorList>
    </citation>
    <scope>NUCLEOTIDE SEQUENCE [LARGE SCALE GENOMIC DNA]</scope>
    <source>
        <strain evidence="2">SpSt-477</strain>
    </source>
</reference>
<feature type="transmembrane region" description="Helical" evidence="1">
    <location>
        <begin position="177"/>
        <end position="198"/>
    </location>
</feature>